<keyword evidence="1" id="KW-0732">Signal</keyword>
<name>A0A9X6RL16_HYPEX</name>
<feature type="signal peptide" evidence="1">
    <location>
        <begin position="1"/>
        <end position="17"/>
    </location>
</feature>
<evidence type="ECO:0000256" key="1">
    <source>
        <dbReference type="SAM" id="SignalP"/>
    </source>
</evidence>
<sequence length="102" mass="10757">MNTFVFAALFLVSVCVAQDCSTFQNGFQCGCGNGFCWSYTNPAGNVKLWSDSDPWCYTAPVGGALCWPCKADAECQWQAPCSKAGNAQHIGNDTVGPTGCSA</sequence>
<dbReference type="Proteomes" id="UP000192578">
    <property type="component" value="Unassembled WGS sequence"/>
</dbReference>
<evidence type="ECO:0000313" key="3">
    <source>
        <dbReference type="Proteomes" id="UP000192578"/>
    </source>
</evidence>
<keyword evidence="3" id="KW-1185">Reference proteome</keyword>
<comment type="caution">
    <text evidence="2">The sequence shown here is derived from an EMBL/GenBank/DDBJ whole genome shotgun (WGS) entry which is preliminary data.</text>
</comment>
<dbReference type="EMBL" id="MTYJ01000235">
    <property type="protein sequence ID" value="OWA51694.1"/>
    <property type="molecule type" value="Genomic_DNA"/>
</dbReference>
<evidence type="ECO:0008006" key="4">
    <source>
        <dbReference type="Google" id="ProtNLM"/>
    </source>
</evidence>
<dbReference type="AlphaFoldDB" id="A0A9X6RL16"/>
<evidence type="ECO:0000313" key="2">
    <source>
        <dbReference type="EMBL" id="OWA51694.1"/>
    </source>
</evidence>
<organism evidence="2 3">
    <name type="scientific">Hypsibius exemplaris</name>
    <name type="common">Freshwater tardigrade</name>
    <dbReference type="NCBI Taxonomy" id="2072580"/>
    <lineage>
        <taxon>Eukaryota</taxon>
        <taxon>Metazoa</taxon>
        <taxon>Ecdysozoa</taxon>
        <taxon>Tardigrada</taxon>
        <taxon>Eutardigrada</taxon>
        <taxon>Parachela</taxon>
        <taxon>Hypsibioidea</taxon>
        <taxon>Hypsibiidae</taxon>
        <taxon>Hypsibius</taxon>
    </lineage>
</organism>
<gene>
    <name evidence="2" type="ORF">BV898_16167</name>
</gene>
<proteinExistence type="predicted"/>
<protein>
    <recommendedName>
        <fullName evidence="4">CBM1 domain-containing protein</fullName>
    </recommendedName>
</protein>
<reference evidence="3" key="1">
    <citation type="submission" date="2017-01" db="EMBL/GenBank/DDBJ databases">
        <title>Comparative genomics of anhydrobiosis in the tardigrade Hypsibius dujardini.</title>
        <authorList>
            <person name="Yoshida Y."/>
            <person name="Koutsovoulos G."/>
            <person name="Laetsch D."/>
            <person name="Stevens L."/>
            <person name="Kumar S."/>
            <person name="Horikawa D."/>
            <person name="Ishino K."/>
            <person name="Komine S."/>
            <person name="Tomita M."/>
            <person name="Blaxter M."/>
            <person name="Arakawa K."/>
        </authorList>
    </citation>
    <scope>NUCLEOTIDE SEQUENCE [LARGE SCALE GENOMIC DNA]</scope>
    <source>
        <strain evidence="3">Z151</strain>
    </source>
</reference>
<accession>A0A9X6RL16</accession>
<feature type="chain" id="PRO_5040781516" description="CBM1 domain-containing protein" evidence="1">
    <location>
        <begin position="18"/>
        <end position="102"/>
    </location>
</feature>